<evidence type="ECO:0000256" key="3">
    <source>
        <dbReference type="ARBA" id="ARBA00022692"/>
    </source>
</evidence>
<evidence type="ECO:0000313" key="11">
    <source>
        <dbReference type="Proteomes" id="UP000653156"/>
    </source>
</evidence>
<evidence type="ECO:0000256" key="1">
    <source>
        <dbReference type="ARBA" id="ARBA00004141"/>
    </source>
</evidence>
<keyword evidence="5" id="KW-0406">Ion transport</keyword>
<evidence type="ECO:0000256" key="5">
    <source>
        <dbReference type="ARBA" id="ARBA00023065"/>
    </source>
</evidence>
<dbReference type="InterPro" id="IPR013099">
    <property type="entry name" value="K_chnl_dom"/>
</dbReference>
<feature type="transmembrane region" description="Helical" evidence="8">
    <location>
        <begin position="80"/>
        <end position="98"/>
    </location>
</feature>
<evidence type="ECO:0000256" key="6">
    <source>
        <dbReference type="ARBA" id="ARBA00023136"/>
    </source>
</evidence>
<feature type="transmembrane region" description="Helical" evidence="8">
    <location>
        <begin position="25"/>
        <end position="43"/>
    </location>
</feature>
<dbReference type="GO" id="GO:0022841">
    <property type="term" value="F:potassium ion leak channel activity"/>
    <property type="evidence" value="ECO:0007669"/>
    <property type="project" value="TreeGrafter"/>
</dbReference>
<dbReference type="GO" id="GO:0030322">
    <property type="term" value="P:stabilization of membrane potential"/>
    <property type="evidence" value="ECO:0007669"/>
    <property type="project" value="TreeGrafter"/>
</dbReference>
<proteinExistence type="predicted"/>
<accession>A0A892ZLN5</accession>
<keyword evidence="7 10" id="KW-0407">Ion channel</keyword>
<keyword evidence="2" id="KW-0813">Transport</keyword>
<evidence type="ECO:0000259" key="9">
    <source>
        <dbReference type="Pfam" id="PF07885"/>
    </source>
</evidence>
<dbReference type="Gene3D" id="1.10.287.70">
    <property type="match status" value="1"/>
</dbReference>
<dbReference type="PANTHER" id="PTHR11003">
    <property type="entry name" value="POTASSIUM CHANNEL, SUBFAMILY K"/>
    <property type="match status" value="1"/>
</dbReference>
<gene>
    <name evidence="10" type="ORF">JQU52_04170</name>
</gene>
<keyword evidence="11" id="KW-1185">Reference proteome</keyword>
<name>A0A892ZLN5_9NEIS</name>
<feature type="transmembrane region" description="Helical" evidence="8">
    <location>
        <begin position="49"/>
        <end position="68"/>
    </location>
</feature>
<evidence type="ECO:0000256" key="8">
    <source>
        <dbReference type="SAM" id="Phobius"/>
    </source>
</evidence>
<evidence type="ECO:0000256" key="7">
    <source>
        <dbReference type="ARBA" id="ARBA00023303"/>
    </source>
</evidence>
<dbReference type="Pfam" id="PF07885">
    <property type="entry name" value="Ion_trans_2"/>
    <property type="match status" value="1"/>
</dbReference>
<dbReference type="GO" id="GO:0005886">
    <property type="term" value="C:plasma membrane"/>
    <property type="evidence" value="ECO:0007669"/>
    <property type="project" value="TreeGrafter"/>
</dbReference>
<reference evidence="10" key="1">
    <citation type="submission" date="2021-02" db="EMBL/GenBank/DDBJ databases">
        <title>Neisseriaceae sp. 26B isolated from the cloaca of a Common Toad-headed Turtle (Mesoclemmys nasuta).</title>
        <authorList>
            <person name="Spergser J."/>
            <person name="Busse H.-J."/>
        </authorList>
    </citation>
    <scope>NUCLEOTIDE SEQUENCE</scope>
    <source>
        <strain evidence="10">26B</strain>
    </source>
</reference>
<dbReference type="Proteomes" id="UP000653156">
    <property type="component" value="Chromosome"/>
</dbReference>
<dbReference type="GO" id="GO:0015271">
    <property type="term" value="F:outward rectifier potassium channel activity"/>
    <property type="evidence" value="ECO:0007669"/>
    <property type="project" value="TreeGrafter"/>
</dbReference>
<organism evidence="10 11">
    <name type="scientific">Paralysiella testudinis</name>
    <dbReference type="NCBI Taxonomy" id="2809020"/>
    <lineage>
        <taxon>Bacteria</taxon>
        <taxon>Pseudomonadati</taxon>
        <taxon>Pseudomonadota</taxon>
        <taxon>Betaproteobacteria</taxon>
        <taxon>Neisseriales</taxon>
        <taxon>Neisseriaceae</taxon>
        <taxon>Paralysiella</taxon>
    </lineage>
</organism>
<evidence type="ECO:0000313" key="10">
    <source>
        <dbReference type="EMBL" id="QRQ82596.1"/>
    </source>
</evidence>
<dbReference type="EMBL" id="CP069798">
    <property type="protein sequence ID" value="QRQ82596.1"/>
    <property type="molecule type" value="Genomic_DNA"/>
</dbReference>
<keyword evidence="6 8" id="KW-0472">Membrane</keyword>
<keyword evidence="3 8" id="KW-0812">Transmembrane</keyword>
<dbReference type="KEGG" id="ptes:JQU52_04170"/>
<dbReference type="InterPro" id="IPR003280">
    <property type="entry name" value="2pore_dom_K_chnl"/>
</dbReference>
<dbReference type="RefSeq" id="WP_230339880.1">
    <property type="nucleotide sequence ID" value="NZ_CP069798.1"/>
</dbReference>
<dbReference type="PANTHER" id="PTHR11003:SF291">
    <property type="entry name" value="IP11374P"/>
    <property type="match status" value="1"/>
</dbReference>
<keyword evidence="4 8" id="KW-1133">Transmembrane helix</keyword>
<evidence type="ECO:0000256" key="2">
    <source>
        <dbReference type="ARBA" id="ARBA00022448"/>
    </source>
</evidence>
<protein>
    <submittedName>
        <fullName evidence="10">Two pore domain potassium channel family protein</fullName>
    </submittedName>
</protein>
<evidence type="ECO:0000256" key="4">
    <source>
        <dbReference type="ARBA" id="ARBA00022989"/>
    </source>
</evidence>
<dbReference type="SUPFAM" id="SSF81324">
    <property type="entry name" value="Voltage-gated potassium channels"/>
    <property type="match status" value="1"/>
</dbReference>
<sequence length="125" mass="13955">MTAPLKYSFFGSAARDALRNPKVRVLLLLSCMIIITATVFYHFQEGWGWIDALYFSVITIATVGYGDFAPQTPLGKLFTVGYLIFGIGVFVVTTATFAEHLLQHIRSELIHTDGKRRTASKHKSD</sequence>
<dbReference type="AlphaFoldDB" id="A0A892ZLN5"/>
<comment type="subcellular location">
    <subcellularLocation>
        <location evidence="1">Membrane</location>
        <topology evidence="1">Multi-pass membrane protein</topology>
    </subcellularLocation>
</comment>
<feature type="domain" description="Potassium channel" evidence="9">
    <location>
        <begin position="30"/>
        <end position="101"/>
    </location>
</feature>